<evidence type="ECO:0000313" key="9">
    <source>
        <dbReference type="Proteomes" id="UP000325113"/>
    </source>
</evidence>
<feature type="region of interest" description="Disordered" evidence="1">
    <location>
        <begin position="1"/>
        <end position="50"/>
    </location>
</feature>
<organism evidence="2 7">
    <name type="scientific">Cafeteria roenbergensis</name>
    <name type="common">Marine flagellate</name>
    <dbReference type="NCBI Taxonomy" id="33653"/>
    <lineage>
        <taxon>Eukaryota</taxon>
        <taxon>Sar</taxon>
        <taxon>Stramenopiles</taxon>
        <taxon>Bigyra</taxon>
        <taxon>Opalozoa</taxon>
        <taxon>Bicosoecida</taxon>
        <taxon>Cafeteriaceae</taxon>
        <taxon>Cafeteria</taxon>
    </lineage>
</organism>
<protein>
    <submittedName>
        <fullName evidence="2">Uncharacterized protein</fullName>
    </submittedName>
</protein>
<dbReference type="Proteomes" id="UP000324907">
    <property type="component" value="Unassembled WGS sequence"/>
</dbReference>
<evidence type="ECO:0000313" key="8">
    <source>
        <dbReference type="Proteomes" id="UP000324907"/>
    </source>
</evidence>
<feature type="compositionally biased region" description="Pro residues" evidence="1">
    <location>
        <begin position="29"/>
        <end position="40"/>
    </location>
</feature>
<feature type="region of interest" description="Disordered" evidence="1">
    <location>
        <begin position="80"/>
        <end position="99"/>
    </location>
</feature>
<evidence type="ECO:0000313" key="2">
    <source>
        <dbReference type="EMBL" id="KAA0153418.1"/>
    </source>
</evidence>
<evidence type="ECO:0000313" key="5">
    <source>
        <dbReference type="EMBL" id="KAA0175774.1"/>
    </source>
</evidence>
<dbReference type="EMBL" id="VLTO01000012">
    <property type="protein sequence ID" value="KAA0175774.1"/>
    <property type="molecule type" value="Genomic_DNA"/>
</dbReference>
<reference evidence="6 7" key="1">
    <citation type="submission" date="2019-07" db="EMBL/GenBank/DDBJ databases">
        <title>Genomes of Cafeteria roenbergensis.</title>
        <authorList>
            <person name="Fischer M.G."/>
            <person name="Hackl T."/>
            <person name="Roman M."/>
        </authorList>
    </citation>
    <scope>NUCLEOTIDE SEQUENCE [LARGE SCALE GENOMIC DNA]</scope>
    <source>
        <strain evidence="2 7">BVI</strain>
        <strain evidence="3 9">Cflag</strain>
        <strain evidence="5 6">E4-10P</strain>
        <strain evidence="4 8">RCC970-E3</strain>
    </source>
</reference>
<dbReference type="EMBL" id="VLTL01000010">
    <property type="protein sequence ID" value="KAA0170854.1"/>
    <property type="molecule type" value="Genomic_DNA"/>
</dbReference>
<name>A0A5A8CL41_CAFRO</name>
<feature type="compositionally biased region" description="Low complexity" evidence="1">
    <location>
        <begin position="41"/>
        <end position="50"/>
    </location>
</feature>
<evidence type="ECO:0000313" key="7">
    <source>
        <dbReference type="Proteomes" id="UP000323011"/>
    </source>
</evidence>
<evidence type="ECO:0000313" key="3">
    <source>
        <dbReference type="EMBL" id="KAA0161131.1"/>
    </source>
</evidence>
<evidence type="ECO:0000256" key="1">
    <source>
        <dbReference type="SAM" id="MobiDB-lite"/>
    </source>
</evidence>
<keyword evidence="7" id="KW-1185">Reference proteome</keyword>
<dbReference type="Proteomes" id="UP000323011">
    <property type="component" value="Unassembled WGS sequence"/>
</dbReference>
<evidence type="ECO:0000313" key="4">
    <source>
        <dbReference type="EMBL" id="KAA0170854.1"/>
    </source>
</evidence>
<dbReference type="AlphaFoldDB" id="A0A5A8CL41"/>
<dbReference type="EMBL" id="VLTM01000038">
    <property type="protein sequence ID" value="KAA0161131.1"/>
    <property type="molecule type" value="Genomic_DNA"/>
</dbReference>
<proteinExistence type="predicted"/>
<gene>
    <name evidence="5" type="ORF">FNF27_02860</name>
    <name evidence="4" type="ORF">FNF28_01127</name>
    <name evidence="2" type="ORF">FNF29_03235</name>
    <name evidence="3" type="ORF">FNF31_03972</name>
</gene>
<dbReference type="EMBL" id="VLTN01000016">
    <property type="protein sequence ID" value="KAA0153418.1"/>
    <property type="molecule type" value="Genomic_DNA"/>
</dbReference>
<dbReference type="Proteomes" id="UP000325113">
    <property type="component" value="Unassembled WGS sequence"/>
</dbReference>
<comment type="caution">
    <text evidence="2">The sequence shown here is derived from an EMBL/GenBank/DDBJ whole genome shotgun (WGS) entry which is preliminary data.</text>
</comment>
<dbReference type="Proteomes" id="UP000322899">
    <property type="component" value="Unassembled WGS sequence"/>
</dbReference>
<feature type="compositionally biased region" description="Low complexity" evidence="1">
    <location>
        <begin position="13"/>
        <end position="28"/>
    </location>
</feature>
<sequence length="151" mass="15750">MLPPTGLLSKQPRGSGSSLGSRSDGTPGAQPPPKGDPPTPTRAARPRYAPLSDVFRRVAADGRKALAGGFGTALSFVEPPPTQSAVAPNRYVPVNPTPKDPLRVALRMDAVAGRPLDPDEAIIEVRFPFSALQGVAIGLARFEAAASVFRT</sequence>
<evidence type="ECO:0000313" key="6">
    <source>
        <dbReference type="Proteomes" id="UP000322899"/>
    </source>
</evidence>
<accession>A0A5A8CL41</accession>